<dbReference type="EMBL" id="CP157675">
    <property type="protein sequence ID" value="XBP69727.1"/>
    <property type="molecule type" value="Genomic_DNA"/>
</dbReference>
<dbReference type="Gene3D" id="3.40.50.1240">
    <property type="entry name" value="Phosphoglycerate mutase-like"/>
    <property type="match status" value="1"/>
</dbReference>
<dbReference type="InterPro" id="IPR029033">
    <property type="entry name" value="His_PPase_superfam"/>
</dbReference>
<dbReference type="InterPro" id="IPR013078">
    <property type="entry name" value="His_Pase_superF_clade-1"/>
</dbReference>
<reference evidence="1" key="1">
    <citation type="submission" date="2024-05" db="EMBL/GenBank/DDBJ databases">
        <authorList>
            <person name="Bunk B."/>
            <person name="Swiderski J."/>
            <person name="Sproer C."/>
            <person name="Thiel V."/>
        </authorList>
    </citation>
    <scope>NUCLEOTIDE SEQUENCE</scope>
    <source>
        <strain evidence="1">DSM 17735</strain>
    </source>
</reference>
<proteinExistence type="predicted"/>
<dbReference type="RefSeq" id="WP_349278546.1">
    <property type="nucleotide sequence ID" value="NZ_CBCSCU010000016.1"/>
</dbReference>
<dbReference type="AlphaFoldDB" id="A0AAU7LQ47"/>
<accession>A0AAU7LQ47</accession>
<sequence>MKLWLVRHAQPLVGAGICYGRLDMAADAGATAECAKELAALLPAGIRVISSPLQRCEQLTHALHAQRPDLSYKTDARLQEMDFGQWEGRAWQAIGQAELEAWTTDFANYRVGHDGESVAAFMRRVASAFDALQGRGDTLWITHAGVIRAVELLARGIRHIERAGQWPLDAPKYGQWRLLNLHTG</sequence>
<name>A0AAU7LQ47_9BURK</name>
<dbReference type="Pfam" id="PF00300">
    <property type="entry name" value="His_Phos_1"/>
    <property type="match status" value="1"/>
</dbReference>
<dbReference type="SMART" id="SM00855">
    <property type="entry name" value="PGAM"/>
    <property type="match status" value="1"/>
</dbReference>
<protein>
    <submittedName>
        <fullName evidence="1">Histidine phosphatase family protein</fullName>
    </submittedName>
</protein>
<organism evidence="1">
    <name type="scientific">Polaromonas hydrogenivorans</name>
    <dbReference type="NCBI Taxonomy" id="335476"/>
    <lineage>
        <taxon>Bacteria</taxon>
        <taxon>Pseudomonadati</taxon>
        <taxon>Pseudomonadota</taxon>
        <taxon>Betaproteobacteria</taxon>
        <taxon>Burkholderiales</taxon>
        <taxon>Comamonadaceae</taxon>
        <taxon>Polaromonas</taxon>
    </lineage>
</organism>
<evidence type="ECO:0000313" key="1">
    <source>
        <dbReference type="EMBL" id="XBP69727.1"/>
    </source>
</evidence>
<dbReference type="SUPFAM" id="SSF53254">
    <property type="entry name" value="Phosphoglycerate mutase-like"/>
    <property type="match status" value="1"/>
</dbReference>
<gene>
    <name evidence="1" type="ORF">ABLV49_17855</name>
</gene>